<evidence type="ECO:0000256" key="2">
    <source>
        <dbReference type="ARBA" id="ARBA00004141"/>
    </source>
</evidence>
<dbReference type="AlphaFoldDB" id="A0A643FFP2"/>
<comment type="caution">
    <text evidence="15">The sequence shown here is derived from an EMBL/GenBank/DDBJ whole genome shotgun (WGS) entry which is preliminary data.</text>
</comment>
<keyword evidence="4" id="KW-0597">Phosphoprotein</keyword>
<name>A0A643FFP2_IDEDE</name>
<dbReference type="InterPro" id="IPR052023">
    <property type="entry name" value="Histidine_kinase_KdpD"/>
</dbReference>
<evidence type="ECO:0000256" key="11">
    <source>
        <dbReference type="ARBA" id="ARBA00023012"/>
    </source>
</evidence>
<keyword evidence="5" id="KW-0808">Transferase</keyword>
<dbReference type="GO" id="GO:0000155">
    <property type="term" value="F:phosphorelay sensor kinase activity"/>
    <property type="evidence" value="ECO:0007669"/>
    <property type="project" value="InterPro"/>
</dbReference>
<dbReference type="Gene3D" id="3.30.450.40">
    <property type="match status" value="1"/>
</dbReference>
<evidence type="ECO:0000313" key="15">
    <source>
        <dbReference type="EMBL" id="KAB0584384.1"/>
    </source>
</evidence>
<keyword evidence="10 13" id="KW-1133">Transmembrane helix</keyword>
<evidence type="ECO:0000313" key="16">
    <source>
        <dbReference type="Proteomes" id="UP000430120"/>
    </source>
</evidence>
<dbReference type="Pfam" id="PF02518">
    <property type="entry name" value="HATPase_c"/>
    <property type="match status" value="1"/>
</dbReference>
<evidence type="ECO:0000256" key="8">
    <source>
        <dbReference type="ARBA" id="ARBA00022777"/>
    </source>
</evidence>
<keyword evidence="6 13" id="KW-0812">Transmembrane</keyword>
<keyword evidence="12 13" id="KW-0472">Membrane</keyword>
<dbReference type="Pfam" id="PF00512">
    <property type="entry name" value="HisKA"/>
    <property type="match status" value="1"/>
</dbReference>
<sequence length="535" mass="57112">MRASSVTASDAPVESGSPWRSWRLVAALGLWAGGWGALMLGSGRLDLANQALILLACGALAAVWLPVGLSIALGGLGTLLFNWVFVPPRGTFQVDGAQNLGLLLGMLLIHTEVALLLGAQRREAARARRHAREAEALRRWSERLREGGEPLSLLPELAEQLRLASGAAVALRAWPGAPRDRLAEVAEGGWISTGTPADDEARAALNHVLVAGQPMGPGTGYHEGLGFWVLPLRGTRQAWGAAALQGDAVQANAQALRLHLQALCDLWGAARQRAQAAADEQAARLREQAQGLRNALLAAVSHDHRTPLATILAAASSLEAQGERMAPAQRQRLARTIIEETEQLRRLTDNTLQLARLEVPGLQLKLDWESPEEVVGAALHRLRRRLPDARVSGRAEPDLPLLHCDALLLAQLLDNLLDNALRHSPPEALIEVLARRQDGQIVLAVRDRGPGVPAAWRDKVFEPFQRGPAEGAPQGQRAGAGLGLAVCRAIARAHGGEMRVRPRAHGGSAFECWLPVQPQPAGPEPVATNESGGPA</sequence>
<dbReference type="SUPFAM" id="SSF55874">
    <property type="entry name" value="ATPase domain of HSP90 chaperone/DNA topoisomerase II/histidine kinase"/>
    <property type="match status" value="1"/>
</dbReference>
<dbReference type="PROSITE" id="PS50109">
    <property type="entry name" value="HIS_KIN"/>
    <property type="match status" value="1"/>
</dbReference>
<protein>
    <recommendedName>
        <fullName evidence="3">histidine kinase</fullName>
        <ecNumber evidence="3">2.7.13.3</ecNumber>
    </recommendedName>
</protein>
<dbReference type="InterPro" id="IPR036097">
    <property type="entry name" value="HisK_dim/P_sf"/>
</dbReference>
<dbReference type="InterPro" id="IPR029016">
    <property type="entry name" value="GAF-like_dom_sf"/>
</dbReference>
<keyword evidence="16" id="KW-1185">Reference proteome</keyword>
<dbReference type="PANTHER" id="PTHR45569">
    <property type="entry name" value="SENSOR PROTEIN KDPD"/>
    <property type="match status" value="1"/>
</dbReference>
<keyword evidence="9" id="KW-0067">ATP-binding</keyword>
<comment type="subcellular location">
    <subcellularLocation>
        <location evidence="2">Membrane</location>
        <topology evidence="2">Multi-pass membrane protein</topology>
    </subcellularLocation>
</comment>
<evidence type="ECO:0000256" key="9">
    <source>
        <dbReference type="ARBA" id="ARBA00022840"/>
    </source>
</evidence>
<evidence type="ECO:0000256" key="4">
    <source>
        <dbReference type="ARBA" id="ARBA00022553"/>
    </source>
</evidence>
<dbReference type="Gene3D" id="1.20.120.620">
    <property type="entry name" value="Backbone structure of the membrane domain of e. Coli histidine kinase receptor kdpd"/>
    <property type="match status" value="1"/>
</dbReference>
<evidence type="ECO:0000256" key="13">
    <source>
        <dbReference type="SAM" id="Phobius"/>
    </source>
</evidence>
<dbReference type="GO" id="GO:0005524">
    <property type="term" value="F:ATP binding"/>
    <property type="evidence" value="ECO:0007669"/>
    <property type="project" value="UniProtKB-KW"/>
</dbReference>
<keyword evidence="11" id="KW-0902">Two-component regulatory system</keyword>
<reference evidence="15 16" key="1">
    <citation type="submission" date="2019-09" db="EMBL/GenBank/DDBJ databases">
        <title>Draft genome sequences of 48 bacterial type strains from the CCUG.</title>
        <authorList>
            <person name="Tunovic T."/>
            <person name="Pineiro-Iglesias B."/>
            <person name="Unosson C."/>
            <person name="Inganas E."/>
            <person name="Ohlen M."/>
            <person name="Cardew S."/>
            <person name="Jensie-Markopoulos S."/>
            <person name="Salva-Serra F."/>
            <person name="Jaen-Luchoro D."/>
            <person name="Karlsson R."/>
            <person name="Svensson-Stadler L."/>
            <person name="Chun J."/>
            <person name="Moore E."/>
        </authorList>
    </citation>
    <scope>NUCLEOTIDE SEQUENCE [LARGE SCALE GENOMIC DNA]</scope>
    <source>
        <strain evidence="15 16">CCUG 30977</strain>
    </source>
</reference>
<keyword evidence="8" id="KW-0418">Kinase</keyword>
<dbReference type="PRINTS" id="PR00344">
    <property type="entry name" value="BCTRLSENSOR"/>
</dbReference>
<dbReference type="InterPro" id="IPR004358">
    <property type="entry name" value="Sig_transdc_His_kin-like_C"/>
</dbReference>
<evidence type="ECO:0000256" key="10">
    <source>
        <dbReference type="ARBA" id="ARBA00022989"/>
    </source>
</evidence>
<evidence type="ECO:0000256" key="6">
    <source>
        <dbReference type="ARBA" id="ARBA00022692"/>
    </source>
</evidence>
<dbReference type="Pfam" id="PF13493">
    <property type="entry name" value="DUF4118"/>
    <property type="match status" value="1"/>
</dbReference>
<dbReference type="PANTHER" id="PTHR45569:SF1">
    <property type="entry name" value="SENSOR PROTEIN KDPD"/>
    <property type="match status" value="1"/>
</dbReference>
<proteinExistence type="predicted"/>
<feature type="domain" description="Histidine kinase" evidence="14">
    <location>
        <begin position="299"/>
        <end position="518"/>
    </location>
</feature>
<dbReference type="Gene3D" id="3.30.565.10">
    <property type="entry name" value="Histidine kinase-like ATPase, C-terminal domain"/>
    <property type="match status" value="1"/>
</dbReference>
<dbReference type="CDD" id="cd00075">
    <property type="entry name" value="HATPase"/>
    <property type="match status" value="1"/>
</dbReference>
<evidence type="ECO:0000256" key="5">
    <source>
        <dbReference type="ARBA" id="ARBA00022679"/>
    </source>
</evidence>
<keyword evidence="7" id="KW-0547">Nucleotide-binding</keyword>
<evidence type="ECO:0000256" key="7">
    <source>
        <dbReference type="ARBA" id="ARBA00022741"/>
    </source>
</evidence>
<dbReference type="InterPro" id="IPR005467">
    <property type="entry name" value="His_kinase_dom"/>
</dbReference>
<dbReference type="CDD" id="cd00082">
    <property type="entry name" value="HisKA"/>
    <property type="match status" value="1"/>
</dbReference>
<dbReference type="RefSeq" id="WP_151122693.1">
    <property type="nucleotide sequence ID" value="NZ_CP088081.1"/>
</dbReference>
<dbReference type="InterPro" id="IPR025201">
    <property type="entry name" value="KdpD_TM"/>
</dbReference>
<comment type="catalytic activity">
    <reaction evidence="1">
        <text>ATP + protein L-histidine = ADP + protein N-phospho-L-histidine.</text>
        <dbReference type="EC" id="2.7.13.3"/>
    </reaction>
</comment>
<dbReference type="InterPro" id="IPR003594">
    <property type="entry name" value="HATPase_dom"/>
</dbReference>
<dbReference type="Gene3D" id="1.10.287.130">
    <property type="match status" value="1"/>
</dbReference>
<feature type="transmembrane region" description="Helical" evidence="13">
    <location>
        <begin position="20"/>
        <end position="40"/>
    </location>
</feature>
<dbReference type="InterPro" id="IPR036890">
    <property type="entry name" value="HATPase_C_sf"/>
</dbReference>
<feature type="transmembrane region" description="Helical" evidence="13">
    <location>
        <begin position="100"/>
        <end position="119"/>
    </location>
</feature>
<dbReference type="InterPro" id="IPR038318">
    <property type="entry name" value="KdpD_sf"/>
</dbReference>
<accession>A0A643FFP2</accession>
<dbReference type="EMBL" id="VZPB01000006">
    <property type="protein sequence ID" value="KAB0584384.1"/>
    <property type="molecule type" value="Genomic_DNA"/>
</dbReference>
<dbReference type="EC" id="2.7.13.3" evidence="3"/>
<dbReference type="Proteomes" id="UP000430120">
    <property type="component" value="Unassembled WGS sequence"/>
</dbReference>
<dbReference type="SMART" id="SM00388">
    <property type="entry name" value="HisKA"/>
    <property type="match status" value="1"/>
</dbReference>
<evidence type="ECO:0000256" key="1">
    <source>
        <dbReference type="ARBA" id="ARBA00000085"/>
    </source>
</evidence>
<organism evidence="15 16">
    <name type="scientific">Ideonella dechloratans</name>
    <dbReference type="NCBI Taxonomy" id="36863"/>
    <lineage>
        <taxon>Bacteria</taxon>
        <taxon>Pseudomonadati</taxon>
        <taxon>Pseudomonadota</taxon>
        <taxon>Betaproteobacteria</taxon>
        <taxon>Burkholderiales</taxon>
        <taxon>Sphaerotilaceae</taxon>
        <taxon>Ideonella</taxon>
    </lineage>
</organism>
<dbReference type="InterPro" id="IPR003661">
    <property type="entry name" value="HisK_dim/P_dom"/>
</dbReference>
<gene>
    <name evidence="15" type="ORF">F7Q92_03970</name>
</gene>
<dbReference type="SMART" id="SM00387">
    <property type="entry name" value="HATPase_c"/>
    <property type="match status" value="1"/>
</dbReference>
<dbReference type="GO" id="GO:0005886">
    <property type="term" value="C:plasma membrane"/>
    <property type="evidence" value="ECO:0007669"/>
    <property type="project" value="TreeGrafter"/>
</dbReference>
<evidence type="ECO:0000256" key="3">
    <source>
        <dbReference type="ARBA" id="ARBA00012438"/>
    </source>
</evidence>
<dbReference type="OrthoDB" id="9806130at2"/>
<feature type="transmembrane region" description="Helical" evidence="13">
    <location>
        <begin position="52"/>
        <end position="80"/>
    </location>
</feature>
<evidence type="ECO:0000259" key="14">
    <source>
        <dbReference type="PROSITE" id="PS50109"/>
    </source>
</evidence>
<evidence type="ECO:0000256" key="12">
    <source>
        <dbReference type="ARBA" id="ARBA00023136"/>
    </source>
</evidence>
<dbReference type="SUPFAM" id="SSF47384">
    <property type="entry name" value="Homodimeric domain of signal transducing histidine kinase"/>
    <property type="match status" value="1"/>
</dbReference>